<evidence type="ECO:0000313" key="1">
    <source>
        <dbReference type="EMBL" id="KAI4530808.1"/>
    </source>
</evidence>
<gene>
    <name evidence="1" type="ORF">MG293_018666</name>
</gene>
<reference evidence="1" key="1">
    <citation type="submission" date="2022-03" db="EMBL/GenBank/DDBJ databases">
        <title>Genomic analyses of argali, domestic sheep and their hybrids provide insights into chromosomal evolution, heterosis and genetic basis of agronomic traits.</title>
        <authorList>
            <person name="Li M."/>
        </authorList>
    </citation>
    <scope>NUCLEOTIDE SEQUENCE</scope>
    <source>
        <strain evidence="1">CAU-MHL-2022a</strain>
        <tissue evidence="1">Skin</tissue>
    </source>
</reference>
<dbReference type="EMBL" id="JAKZEL010000024">
    <property type="protein sequence ID" value="KAI4530808.1"/>
    <property type="molecule type" value="Genomic_DNA"/>
</dbReference>
<comment type="caution">
    <text evidence="1">The sequence shown here is derived from an EMBL/GenBank/DDBJ whole genome shotgun (WGS) entry which is preliminary data.</text>
</comment>
<accession>A0AAD4TMF3</accession>
<keyword evidence="2" id="KW-1185">Reference proteome</keyword>
<dbReference type="Proteomes" id="UP001214576">
    <property type="component" value="Unassembled WGS sequence"/>
</dbReference>
<sequence length="125" mass="13609">MALTFVPPGWHPNLEIPENTENNVWNENATVKKKGSGPPVGAGDSSFFHTWLGKLSVAKGDLLLPLFVTATLLTAYGEVRSIYESPEEHGVGFLQTTKPGKCAAQKKQSKAMAFCFVLAIRLIFC</sequence>
<name>A0AAD4TMF3_OVIAM</name>
<protein>
    <submittedName>
        <fullName evidence="1">Uncharacterized protein</fullName>
    </submittedName>
</protein>
<dbReference type="AlphaFoldDB" id="A0AAD4TMF3"/>
<organism evidence="1 2">
    <name type="scientific">Ovis ammon polii</name>
    <dbReference type="NCBI Taxonomy" id="230172"/>
    <lineage>
        <taxon>Eukaryota</taxon>
        <taxon>Metazoa</taxon>
        <taxon>Chordata</taxon>
        <taxon>Craniata</taxon>
        <taxon>Vertebrata</taxon>
        <taxon>Euteleostomi</taxon>
        <taxon>Mammalia</taxon>
        <taxon>Eutheria</taxon>
        <taxon>Laurasiatheria</taxon>
        <taxon>Artiodactyla</taxon>
        <taxon>Ruminantia</taxon>
        <taxon>Pecora</taxon>
        <taxon>Bovidae</taxon>
        <taxon>Caprinae</taxon>
        <taxon>Ovis</taxon>
    </lineage>
</organism>
<proteinExistence type="predicted"/>
<evidence type="ECO:0000313" key="2">
    <source>
        <dbReference type="Proteomes" id="UP001214576"/>
    </source>
</evidence>